<dbReference type="AlphaFoldDB" id="F4QLY5"/>
<dbReference type="Proteomes" id="UP000006512">
    <property type="component" value="Unassembled WGS sequence"/>
</dbReference>
<dbReference type="RefSeq" id="WP_006272756.1">
    <property type="nucleotide sequence ID" value="NZ_GL883077.1"/>
</dbReference>
<feature type="compositionally biased region" description="Gly residues" evidence="2">
    <location>
        <begin position="29"/>
        <end position="40"/>
    </location>
</feature>
<sequence length="312" mass="33629">MNTTAFPKILSAVAVVTLASLAACGGGGGGSSGGGGGGGSSSSSSSSSTASGPGITAIDEAGGLPVGYNLAWADEFSTDGLPDPTLWGYDTFRNSAGWYNNEKQYYSASRLENARVEGGKLLIEARKEALTTMPDYGGQQYSSARVVSKKTYTYGYVEVRALVPCARGGWPAIWQLPAAPYTNWPDDGEIDIMEYVGWNPGKVYQSVHTKAYYHVLNNQKSVISNVADACSAWHTYQLTWTADRVLLGFDGRNYFSYRNDGTSNYNEWPFFRPQFLLLNVAVGGDFGGVSGVDDAAFPYAMQIDYVRVYQKP</sequence>
<dbReference type="SUPFAM" id="SSF49899">
    <property type="entry name" value="Concanavalin A-like lectins/glucanases"/>
    <property type="match status" value="1"/>
</dbReference>
<dbReference type="eggNOG" id="COG2273">
    <property type="taxonomic scope" value="Bacteria"/>
</dbReference>
<dbReference type="PROSITE" id="PS51762">
    <property type="entry name" value="GH16_2"/>
    <property type="match status" value="1"/>
</dbReference>
<feature type="chain" id="PRO_5003314236" evidence="3">
    <location>
        <begin position="23"/>
        <end position="312"/>
    </location>
</feature>
<dbReference type="PANTHER" id="PTHR10963:SF55">
    <property type="entry name" value="GLYCOSIDE HYDROLASE FAMILY 16 PROTEIN"/>
    <property type="match status" value="1"/>
</dbReference>
<evidence type="ECO:0000256" key="1">
    <source>
        <dbReference type="ARBA" id="ARBA00006865"/>
    </source>
</evidence>
<evidence type="ECO:0000256" key="2">
    <source>
        <dbReference type="SAM" id="MobiDB-lite"/>
    </source>
</evidence>
<dbReference type="GO" id="GO:0004553">
    <property type="term" value="F:hydrolase activity, hydrolyzing O-glycosyl compounds"/>
    <property type="evidence" value="ECO:0007669"/>
    <property type="project" value="InterPro"/>
</dbReference>
<proteinExistence type="inferred from homology"/>
<keyword evidence="6" id="KW-1185">Reference proteome</keyword>
<dbReference type="InterPro" id="IPR013320">
    <property type="entry name" value="ConA-like_dom_sf"/>
</dbReference>
<organism evidence="5 6">
    <name type="scientific">Asticcacaulis biprosthecium C19</name>
    <dbReference type="NCBI Taxonomy" id="715226"/>
    <lineage>
        <taxon>Bacteria</taxon>
        <taxon>Pseudomonadati</taxon>
        <taxon>Pseudomonadota</taxon>
        <taxon>Alphaproteobacteria</taxon>
        <taxon>Caulobacterales</taxon>
        <taxon>Caulobacteraceae</taxon>
        <taxon>Asticcacaulis</taxon>
    </lineage>
</organism>
<evidence type="ECO:0000313" key="5">
    <source>
        <dbReference type="EMBL" id="EGF93557.1"/>
    </source>
</evidence>
<dbReference type="STRING" id="715226.ABI_19970"/>
<protein>
    <submittedName>
        <fullName evidence="5">Beta-glucanase</fullName>
    </submittedName>
</protein>
<dbReference type="EMBL" id="GL883077">
    <property type="protein sequence ID" value="EGF93557.1"/>
    <property type="molecule type" value="Genomic_DNA"/>
</dbReference>
<evidence type="ECO:0000313" key="6">
    <source>
        <dbReference type="Proteomes" id="UP000006512"/>
    </source>
</evidence>
<feature type="signal peptide" evidence="3">
    <location>
        <begin position="1"/>
        <end position="22"/>
    </location>
</feature>
<gene>
    <name evidence="5" type="ORF">ABI_19970</name>
</gene>
<feature type="region of interest" description="Disordered" evidence="2">
    <location>
        <begin position="29"/>
        <end position="54"/>
    </location>
</feature>
<dbReference type="Gene3D" id="2.60.120.200">
    <property type="match status" value="1"/>
</dbReference>
<feature type="domain" description="GH16" evidence="4">
    <location>
        <begin position="59"/>
        <end position="312"/>
    </location>
</feature>
<dbReference type="PANTHER" id="PTHR10963">
    <property type="entry name" value="GLYCOSYL HYDROLASE-RELATED"/>
    <property type="match status" value="1"/>
</dbReference>
<evidence type="ECO:0000256" key="3">
    <source>
        <dbReference type="SAM" id="SignalP"/>
    </source>
</evidence>
<dbReference type="HOGENOM" id="CLU_019533_0_3_5"/>
<dbReference type="CDD" id="cd08023">
    <property type="entry name" value="GH16_laminarinase_like"/>
    <property type="match status" value="1"/>
</dbReference>
<reference evidence="6" key="1">
    <citation type="submission" date="2011-03" db="EMBL/GenBank/DDBJ databases">
        <title>Draft genome sequence of Brevundimonas diminuta.</title>
        <authorList>
            <person name="Brown P.J.B."/>
            <person name="Buechlein A."/>
            <person name="Hemmerich C."/>
            <person name="Brun Y.V."/>
        </authorList>
    </citation>
    <scope>NUCLEOTIDE SEQUENCE [LARGE SCALE GENOMIC DNA]</scope>
    <source>
        <strain evidence="6">C19</strain>
    </source>
</reference>
<evidence type="ECO:0000259" key="4">
    <source>
        <dbReference type="PROSITE" id="PS51762"/>
    </source>
</evidence>
<dbReference type="GO" id="GO:0005975">
    <property type="term" value="P:carbohydrate metabolic process"/>
    <property type="evidence" value="ECO:0007669"/>
    <property type="project" value="InterPro"/>
</dbReference>
<accession>F4QLY5</accession>
<dbReference type="InterPro" id="IPR050546">
    <property type="entry name" value="Glycosyl_Hydrlase_16"/>
</dbReference>
<keyword evidence="3" id="KW-0732">Signal</keyword>
<name>F4QLY5_9CAUL</name>
<dbReference type="Pfam" id="PF00722">
    <property type="entry name" value="Glyco_hydro_16"/>
    <property type="match status" value="1"/>
</dbReference>
<comment type="similarity">
    <text evidence="1">Belongs to the glycosyl hydrolase 16 family.</text>
</comment>
<dbReference type="InterPro" id="IPR000757">
    <property type="entry name" value="Beta-glucanase-like"/>
</dbReference>